<feature type="chain" id="PRO_5036626539" evidence="2">
    <location>
        <begin position="32"/>
        <end position="126"/>
    </location>
</feature>
<feature type="region of interest" description="Disordered" evidence="1">
    <location>
        <begin position="71"/>
        <end position="92"/>
    </location>
</feature>
<dbReference type="EMBL" id="JHEG04000001">
    <property type="protein sequence ID" value="KAF3887807.1"/>
    <property type="molecule type" value="Genomic_DNA"/>
</dbReference>
<evidence type="ECO:0000313" key="4">
    <source>
        <dbReference type="EMBL" id="KIE13219.1"/>
    </source>
</evidence>
<dbReference type="EMBL" id="JHEG02000019">
    <property type="protein sequence ID" value="KIE13219.1"/>
    <property type="molecule type" value="Genomic_DNA"/>
</dbReference>
<evidence type="ECO:0000313" key="5">
    <source>
        <dbReference type="Proteomes" id="UP000029738"/>
    </source>
</evidence>
<feature type="signal peptide" evidence="2">
    <location>
        <begin position="1"/>
        <end position="31"/>
    </location>
</feature>
<accession>A0A0C1R6H2</accession>
<organism evidence="4">
    <name type="scientific">Tolypothrix bouteillei VB521301</name>
    <dbReference type="NCBI Taxonomy" id="1479485"/>
    <lineage>
        <taxon>Bacteria</taxon>
        <taxon>Bacillati</taxon>
        <taxon>Cyanobacteriota</taxon>
        <taxon>Cyanophyceae</taxon>
        <taxon>Nostocales</taxon>
        <taxon>Tolypothrichaceae</taxon>
        <taxon>Tolypothrix</taxon>
    </lineage>
</organism>
<protein>
    <submittedName>
        <fullName evidence="4">Uncharacterized protein</fullName>
    </submittedName>
</protein>
<name>A0A0C1R6H2_9CYAN</name>
<gene>
    <name evidence="4" type="ORF">DA73_0207515</name>
    <name evidence="3" type="ORF">DA73_0400021640</name>
</gene>
<keyword evidence="5" id="KW-1185">Reference proteome</keyword>
<reference evidence="3" key="2">
    <citation type="submission" date="2019-11" db="EMBL/GenBank/DDBJ databases">
        <title>Improved Assembly of Tolypothrix boutellei genome.</title>
        <authorList>
            <person name="Sarangi A.N."/>
            <person name="Mukherjee M."/>
            <person name="Ghosh S."/>
            <person name="Singh D."/>
            <person name="Das A."/>
            <person name="Kant S."/>
            <person name="Prusty A."/>
            <person name="Tripathy S."/>
        </authorList>
    </citation>
    <scope>NUCLEOTIDE SEQUENCE</scope>
    <source>
        <strain evidence="3">VB521301</strain>
    </source>
</reference>
<keyword evidence="2" id="KW-0732">Signal</keyword>
<dbReference type="AlphaFoldDB" id="A0A0C1R6H2"/>
<dbReference type="Proteomes" id="UP000029738">
    <property type="component" value="Unassembled WGS sequence"/>
</dbReference>
<sequence length="126" mass="13341">MNKKFALTLLSSPVLFSSVLSLVMMTQPARASETVNSTGTQTSCVKNPHAPTPKLVCMKVSKVAQAPSTRSSVEFAASGGEQNQQNPSAEFNFTEEESDTAVAMFGCDCPACINAVRQMRGLPPAV</sequence>
<proteinExistence type="predicted"/>
<evidence type="ECO:0000256" key="1">
    <source>
        <dbReference type="SAM" id="MobiDB-lite"/>
    </source>
</evidence>
<feature type="compositionally biased region" description="Polar residues" evidence="1">
    <location>
        <begin position="80"/>
        <end position="91"/>
    </location>
</feature>
<evidence type="ECO:0000256" key="2">
    <source>
        <dbReference type="SAM" id="SignalP"/>
    </source>
</evidence>
<evidence type="ECO:0000313" key="3">
    <source>
        <dbReference type="EMBL" id="KAF3887807.1"/>
    </source>
</evidence>
<dbReference type="STRING" id="1479485.DA73_0207515"/>
<reference evidence="4" key="1">
    <citation type="journal article" date="2015" name="Genome Announc.">
        <title>Draft Genome Sequence of Tolypothrix boutellei Strain VB521301.</title>
        <authorList>
            <person name="Chandrababunaidu M.M."/>
            <person name="Singh D."/>
            <person name="Sen D."/>
            <person name="Bhan S."/>
            <person name="Das S."/>
            <person name="Gupta A."/>
            <person name="Adhikary S.P."/>
            <person name="Tripathy S."/>
        </authorList>
    </citation>
    <scope>NUCLEOTIDE SEQUENCE</scope>
    <source>
        <strain evidence="4">VB521301</strain>
    </source>
</reference>
<comment type="caution">
    <text evidence="4">The sequence shown here is derived from an EMBL/GenBank/DDBJ whole genome shotgun (WGS) entry which is preliminary data.</text>
</comment>